<dbReference type="InterPro" id="IPR017853">
    <property type="entry name" value="GH"/>
</dbReference>
<keyword evidence="3 5" id="KW-0378">Hydrolase</keyword>
<dbReference type="GO" id="GO:0004557">
    <property type="term" value="F:alpha-galactosidase activity"/>
    <property type="evidence" value="ECO:0007669"/>
    <property type="project" value="UniProtKB-UniRule"/>
</dbReference>
<evidence type="ECO:0000256" key="1">
    <source>
        <dbReference type="ARBA" id="ARBA00001255"/>
    </source>
</evidence>
<evidence type="ECO:0000313" key="10">
    <source>
        <dbReference type="EMBL" id="GAK31720.1"/>
    </source>
</evidence>
<proteinExistence type="inferred from homology"/>
<dbReference type="PANTHER" id="PTHR43053">
    <property type="entry name" value="GLYCOSIDASE FAMILY 31"/>
    <property type="match status" value="1"/>
</dbReference>
<dbReference type="Pfam" id="PF16875">
    <property type="entry name" value="Glyco_hydro_36N"/>
    <property type="match status" value="1"/>
</dbReference>
<dbReference type="InterPro" id="IPR050985">
    <property type="entry name" value="Alpha-glycosidase_related"/>
</dbReference>
<evidence type="ECO:0000256" key="6">
    <source>
        <dbReference type="PIRSR" id="PIRSR005536-1"/>
    </source>
</evidence>
<evidence type="ECO:0000256" key="5">
    <source>
        <dbReference type="PIRNR" id="PIRNR005536"/>
    </source>
</evidence>
<gene>
    <name evidence="10" type="primary">galA</name>
    <name evidence="10" type="ORF">WOSG25_140220</name>
</gene>
<dbReference type="AlphaFoldDB" id="A0A069CV97"/>
<dbReference type="STRING" id="1329250.WOSG25_140220"/>
<feature type="binding site" evidence="7">
    <location>
        <position position="445"/>
    </location>
    <ligand>
        <name>substrate</name>
    </ligand>
</feature>
<dbReference type="InterPro" id="IPR038417">
    <property type="entry name" value="Alpga-gal_N_sf"/>
</dbReference>
<dbReference type="FunFam" id="3.20.20.70:FF:000118">
    <property type="entry name" value="Alpha-galactosidase"/>
    <property type="match status" value="1"/>
</dbReference>
<dbReference type="EMBL" id="DF820497">
    <property type="protein sequence ID" value="GAK31720.1"/>
    <property type="molecule type" value="Genomic_DNA"/>
</dbReference>
<dbReference type="Gene3D" id="2.60.40.1180">
    <property type="entry name" value="Golgi alpha-mannosidase II"/>
    <property type="match status" value="1"/>
</dbReference>
<organism evidence="10 11">
    <name type="scientific">Weissella oryzae (strain DSM 25784 / JCM 18191 / LMG 30913 / SG25)</name>
    <dbReference type="NCBI Taxonomy" id="1329250"/>
    <lineage>
        <taxon>Bacteria</taxon>
        <taxon>Bacillati</taxon>
        <taxon>Bacillota</taxon>
        <taxon>Bacilli</taxon>
        <taxon>Lactobacillales</taxon>
        <taxon>Lactobacillaceae</taxon>
        <taxon>Weissella</taxon>
    </lineage>
</organism>
<dbReference type="GO" id="GO:0016052">
    <property type="term" value="P:carbohydrate catabolic process"/>
    <property type="evidence" value="ECO:0007669"/>
    <property type="project" value="InterPro"/>
</dbReference>
<evidence type="ECO:0000256" key="3">
    <source>
        <dbReference type="ARBA" id="ARBA00022801"/>
    </source>
</evidence>
<dbReference type="InterPro" id="IPR013785">
    <property type="entry name" value="Aldolase_TIM"/>
</dbReference>
<feature type="domain" description="Glycosyl hydrolase family 36 N-terminal" evidence="9">
    <location>
        <begin position="29"/>
        <end position="287"/>
    </location>
</feature>
<reference evidence="11" key="1">
    <citation type="journal article" date="2014" name="Genome Announc.">
        <title>Draft genome sequence of Weissella oryzae SG25T, isolated from fermented rice grains.</title>
        <authorList>
            <person name="Tanizawa Y."/>
            <person name="Fujisawa T."/>
            <person name="Mochizuki T."/>
            <person name="Kaminuma E."/>
            <person name="Suzuki Y."/>
            <person name="Nakamura Y."/>
            <person name="Tohno M."/>
        </authorList>
    </citation>
    <scope>NUCLEOTIDE SEQUENCE [LARGE SCALE GENOMIC DNA]</scope>
    <source>
        <strain evidence="11">DSM 25784 / JCM 18191 / LMG 30913 / SG25</strain>
    </source>
</reference>
<dbReference type="InterPro" id="IPR031704">
    <property type="entry name" value="Glyco_hydro_36_N"/>
</dbReference>
<dbReference type="eggNOG" id="COG3345">
    <property type="taxonomic scope" value="Bacteria"/>
</dbReference>
<dbReference type="Proteomes" id="UP000030643">
    <property type="component" value="Unassembled WGS sequence"/>
</dbReference>
<dbReference type="PIRSF" id="PIRSF005536">
    <property type="entry name" value="Agal"/>
    <property type="match status" value="1"/>
</dbReference>
<feature type="binding site" evidence="7">
    <location>
        <position position="201"/>
    </location>
    <ligand>
        <name>substrate</name>
    </ligand>
</feature>
<evidence type="ECO:0000256" key="2">
    <source>
        <dbReference type="ARBA" id="ARBA00012755"/>
    </source>
</evidence>
<dbReference type="SUPFAM" id="SSF51445">
    <property type="entry name" value="(Trans)glycosidases"/>
    <property type="match status" value="1"/>
</dbReference>
<dbReference type="Pfam" id="PF16874">
    <property type="entry name" value="Glyco_hydro_36C"/>
    <property type="match status" value="1"/>
</dbReference>
<sequence length="727" mass="81931">MAIIIDEKNQLFTLQTANTTYQMKVGKHGNLLHLYYGQQIEAVDLSYLLENTNRPFSPYPYGEHSETPYSLDILPQEFPTYGTGDLRSPALVVEHADGSKVLNLTYQGYEVLKGKYQLEALPSFFAKADEDVETLKIILVDLPSSVQVTLYYGIFAQQDILTRAVVVENQGASPIKIERIQSLALDFISGNYDLIHFPGRWAYERQLERQAIHHNVIKLASNDGNSSSRENPGFIVASQTATETTGDSYGFNLVYSGNFTATLQQATVNQTRVTLGLGDDNFSWVLEAGKRFTAPEAVMSYSARGLGQLSNNFHDLVLNNLNPSQHVHSPRPILINNWEATYFDFNGAKLLEIAKGAKEMGAETFVLDDGWFGARSDDQHALGDWVVNEAKLGMSLHDLADKVNQLDLGFGLWIEPEMTNEDSDLYRAHPDWVFKYPNRQPVMGRNQLNLDLTKVAVRDYLFEAISTVLDSANITYVKWDMNRPITDWYSQDTDQRPAELQHRYILGLYDLLDRLTKRYPEILWEGCSSGGSRFDLGVLAYYPQIWTSDNTDPIDRLRIQYGTSFFYPLATMGSHVSASPNHDNGRITPLKTRALVAMAGSFGYELDTTQISAAERQEAQLYSKSYRAKQALIYQGNYYRLLDPFSGRFAAWQIVAKDQSESLVTVVANDMLGNAPYLYLKLRGLKPTQEYQVNGVVYSGKVLMNVGLRLTKAAENYAAIQLHLKKL</sequence>
<protein>
    <recommendedName>
        <fullName evidence="2 5">Alpha-galactosidase</fullName>
        <ecNumber evidence="2 5">3.2.1.22</ecNumber>
    </recommendedName>
</protein>
<dbReference type="Gene3D" id="2.70.98.60">
    <property type="entry name" value="alpha-galactosidase from lactobacil brevis"/>
    <property type="match status" value="1"/>
</dbReference>
<dbReference type="Gene3D" id="3.20.20.70">
    <property type="entry name" value="Aldolase class I"/>
    <property type="match status" value="1"/>
</dbReference>
<evidence type="ECO:0000313" key="11">
    <source>
        <dbReference type="Proteomes" id="UP000030643"/>
    </source>
</evidence>
<evidence type="ECO:0000256" key="4">
    <source>
        <dbReference type="ARBA" id="ARBA00023295"/>
    </source>
</evidence>
<feature type="binding site" evidence="7">
    <location>
        <position position="549"/>
    </location>
    <ligand>
        <name>substrate</name>
    </ligand>
</feature>
<dbReference type="PRINTS" id="PR00743">
    <property type="entry name" value="GLHYDRLASE36"/>
</dbReference>
<evidence type="ECO:0000259" key="8">
    <source>
        <dbReference type="Pfam" id="PF16874"/>
    </source>
</evidence>
<dbReference type="CDD" id="cd14791">
    <property type="entry name" value="GH36"/>
    <property type="match status" value="1"/>
</dbReference>
<feature type="binding site" evidence="7">
    <location>
        <position position="527"/>
    </location>
    <ligand>
        <name>substrate</name>
    </ligand>
</feature>
<feature type="active site" description="Nucleophile" evidence="6">
    <location>
        <position position="480"/>
    </location>
</feature>
<dbReference type="InterPro" id="IPR002252">
    <property type="entry name" value="Glyco_hydro_36"/>
</dbReference>
<feature type="domain" description="Glycosyl hydrolase family 36 C-terminal" evidence="8">
    <location>
        <begin position="650"/>
        <end position="724"/>
    </location>
</feature>
<dbReference type="PANTHER" id="PTHR43053:SF3">
    <property type="entry name" value="ALPHA-GALACTOSIDASE C-RELATED"/>
    <property type="match status" value="1"/>
</dbReference>
<dbReference type="InterPro" id="IPR031705">
    <property type="entry name" value="Glyco_hydro_36_C"/>
</dbReference>
<dbReference type="EC" id="3.2.1.22" evidence="2 5"/>
<keyword evidence="4 5" id="KW-0326">Glycosidase</keyword>
<comment type="similarity">
    <text evidence="5">Belongs to the glycosyl hydrolase.</text>
</comment>
<name>A0A069CV97_WEIOS</name>
<dbReference type="Pfam" id="PF02065">
    <property type="entry name" value="Melibiase"/>
    <property type="match status" value="1"/>
</dbReference>
<evidence type="ECO:0000259" key="9">
    <source>
        <dbReference type="Pfam" id="PF16875"/>
    </source>
</evidence>
<keyword evidence="11" id="KW-1185">Reference proteome</keyword>
<feature type="active site" description="Proton donor" evidence="6">
    <location>
        <position position="549"/>
    </location>
</feature>
<accession>A0A069CV97</accession>
<feature type="binding site" evidence="7">
    <location>
        <begin position="478"/>
        <end position="482"/>
    </location>
    <ligand>
        <name>substrate</name>
    </ligand>
</feature>
<dbReference type="OrthoDB" id="9758822at2"/>
<evidence type="ECO:0000256" key="7">
    <source>
        <dbReference type="PIRSR" id="PIRSR005536-2"/>
    </source>
</evidence>
<comment type="catalytic activity">
    <reaction evidence="1 5">
        <text>Hydrolysis of terminal, non-reducing alpha-D-galactose residues in alpha-D-galactosides, including galactose oligosaccharides, galactomannans and galactolipids.</text>
        <dbReference type="EC" id="3.2.1.22"/>
    </reaction>
</comment>
<feature type="binding site" evidence="7">
    <location>
        <begin position="368"/>
        <end position="369"/>
    </location>
    <ligand>
        <name>substrate</name>
    </ligand>
</feature>
<dbReference type="RefSeq" id="WP_027699657.1">
    <property type="nucleotide sequence ID" value="NZ_DF820497.1"/>
</dbReference>
<dbReference type="InterPro" id="IPR013780">
    <property type="entry name" value="Glyco_hydro_b"/>
</dbReference>